<dbReference type="PANTHER" id="PTHR43155">
    <property type="entry name" value="CYCLIC DI-GMP PHOSPHODIESTERASE PA4108-RELATED"/>
    <property type="match status" value="1"/>
</dbReference>
<keyword evidence="3" id="KW-1185">Reference proteome</keyword>
<dbReference type="RefSeq" id="WP_353873409.1">
    <property type="nucleotide sequence ID" value="NZ_JBEVCJ010000001.1"/>
</dbReference>
<dbReference type="PANTHER" id="PTHR43155:SF2">
    <property type="entry name" value="CYCLIC DI-GMP PHOSPHODIESTERASE PA4108"/>
    <property type="match status" value="1"/>
</dbReference>
<name>A0ABV2BPJ8_9GAMM</name>
<dbReference type="Proteomes" id="UP001548189">
    <property type="component" value="Unassembled WGS sequence"/>
</dbReference>
<evidence type="ECO:0000313" key="3">
    <source>
        <dbReference type="Proteomes" id="UP001548189"/>
    </source>
</evidence>
<dbReference type="Gene3D" id="1.10.3210.10">
    <property type="entry name" value="Hypothetical protein af1432"/>
    <property type="match status" value="1"/>
</dbReference>
<dbReference type="InterPro" id="IPR021812">
    <property type="entry name" value="DUF3391"/>
</dbReference>
<dbReference type="PROSITE" id="PS51832">
    <property type="entry name" value="HD_GYP"/>
    <property type="match status" value="1"/>
</dbReference>
<dbReference type="InterPro" id="IPR037522">
    <property type="entry name" value="HD_GYP_dom"/>
</dbReference>
<dbReference type="EMBL" id="JBEVCJ010000001">
    <property type="protein sequence ID" value="MET1253870.1"/>
    <property type="molecule type" value="Genomic_DNA"/>
</dbReference>
<comment type="caution">
    <text evidence="2">The sequence shown here is derived from an EMBL/GenBank/DDBJ whole genome shotgun (WGS) entry which is preliminary data.</text>
</comment>
<dbReference type="SUPFAM" id="SSF109604">
    <property type="entry name" value="HD-domain/PDEase-like"/>
    <property type="match status" value="1"/>
</dbReference>
<proteinExistence type="predicted"/>
<protein>
    <submittedName>
        <fullName evidence="2">HD domain-containing phosphohydrolase</fullName>
    </submittedName>
</protein>
<reference evidence="2 3" key="1">
    <citation type="submission" date="2024-06" db="EMBL/GenBank/DDBJ databases">
        <authorList>
            <person name="Li F."/>
        </authorList>
    </citation>
    <scope>NUCLEOTIDE SEQUENCE [LARGE SCALE GENOMIC DNA]</scope>
    <source>
        <strain evidence="2 3">GXAS 311</strain>
    </source>
</reference>
<sequence>MHLTTQEVPVQNLEIGMYVSRLDVPWVQTPFPIQGFYITKQEELELLTHYCSVVYIDQFLSKVDVTSKLFLANTSPAKNGHAPHLDAKTLRLINEKAKFKPRKETYTITRGLKREVKNASVMYDQIMGQMSSMYRNMTQHGYVDMREAQKVSSQMVSSIVKNPNALAWLCRIGENNRTLHQQAVRSAVWGLIFARHLGLAKQDLIDICTALLLAPIGKCQLPKELLYSRQSKDEELEYQTHIELTLAETSKIFAQAHQVNYILSAYCERNNGTGYPRNLIGNRIPFLARVTGISEYYEQLINPYPGADALTPVEAISHLYNVRGELFQKELVEAFIQAIGIYPTGSLVKLSNNAIAVVLEQPENFRLRPKVAIITDHMNIHLDKPKIVNLAKDPVDHNGVPLFISQSLPSTSTDINASEIHEKLFGNGNWLSTLVPFSNAV</sequence>
<dbReference type="Pfam" id="PF13487">
    <property type="entry name" value="HD_5"/>
    <property type="match status" value="1"/>
</dbReference>
<gene>
    <name evidence="2" type="ORF">ABVT43_01910</name>
</gene>
<feature type="domain" description="HD-GYP" evidence="1">
    <location>
        <begin position="157"/>
        <end position="351"/>
    </location>
</feature>
<accession>A0ABV2BPJ8</accession>
<evidence type="ECO:0000313" key="2">
    <source>
        <dbReference type="EMBL" id="MET1253870.1"/>
    </source>
</evidence>
<dbReference type="Pfam" id="PF11871">
    <property type="entry name" value="DUF3391"/>
    <property type="match status" value="1"/>
</dbReference>
<evidence type="ECO:0000259" key="1">
    <source>
        <dbReference type="PROSITE" id="PS51832"/>
    </source>
</evidence>
<organism evidence="2 3">
    <name type="scientific">Aliikangiella maris</name>
    <dbReference type="NCBI Taxonomy" id="3162458"/>
    <lineage>
        <taxon>Bacteria</taxon>
        <taxon>Pseudomonadati</taxon>
        <taxon>Pseudomonadota</taxon>
        <taxon>Gammaproteobacteria</taxon>
        <taxon>Oceanospirillales</taxon>
        <taxon>Pleioneaceae</taxon>
        <taxon>Aliikangiella</taxon>
    </lineage>
</organism>